<dbReference type="EMBL" id="BGZK01000062">
    <property type="protein sequence ID" value="GBP14280.1"/>
    <property type="molecule type" value="Genomic_DNA"/>
</dbReference>
<organism evidence="2 3">
    <name type="scientific">Eumeta variegata</name>
    <name type="common">Bagworm moth</name>
    <name type="synonym">Eumeta japonica</name>
    <dbReference type="NCBI Taxonomy" id="151549"/>
    <lineage>
        <taxon>Eukaryota</taxon>
        <taxon>Metazoa</taxon>
        <taxon>Ecdysozoa</taxon>
        <taxon>Arthropoda</taxon>
        <taxon>Hexapoda</taxon>
        <taxon>Insecta</taxon>
        <taxon>Pterygota</taxon>
        <taxon>Neoptera</taxon>
        <taxon>Endopterygota</taxon>
        <taxon>Lepidoptera</taxon>
        <taxon>Glossata</taxon>
        <taxon>Ditrysia</taxon>
        <taxon>Tineoidea</taxon>
        <taxon>Psychidae</taxon>
        <taxon>Oiketicinae</taxon>
        <taxon>Eumeta</taxon>
    </lineage>
</organism>
<evidence type="ECO:0000313" key="3">
    <source>
        <dbReference type="Proteomes" id="UP000299102"/>
    </source>
</evidence>
<protein>
    <submittedName>
        <fullName evidence="2">Uncharacterized protein</fullName>
    </submittedName>
</protein>
<keyword evidence="3" id="KW-1185">Reference proteome</keyword>
<comment type="caution">
    <text evidence="2">The sequence shown here is derived from an EMBL/GenBank/DDBJ whole genome shotgun (WGS) entry which is preliminary data.</text>
</comment>
<evidence type="ECO:0000256" key="1">
    <source>
        <dbReference type="SAM" id="MobiDB-lite"/>
    </source>
</evidence>
<reference evidence="2 3" key="1">
    <citation type="journal article" date="2019" name="Commun. Biol.">
        <title>The bagworm genome reveals a unique fibroin gene that provides high tensile strength.</title>
        <authorList>
            <person name="Kono N."/>
            <person name="Nakamura H."/>
            <person name="Ohtoshi R."/>
            <person name="Tomita M."/>
            <person name="Numata K."/>
            <person name="Arakawa K."/>
        </authorList>
    </citation>
    <scope>NUCLEOTIDE SEQUENCE [LARGE SCALE GENOMIC DNA]</scope>
</reference>
<dbReference type="AlphaFoldDB" id="A0A4C1TKZ5"/>
<dbReference type="Proteomes" id="UP000299102">
    <property type="component" value="Unassembled WGS sequence"/>
</dbReference>
<proteinExistence type="predicted"/>
<feature type="region of interest" description="Disordered" evidence="1">
    <location>
        <begin position="111"/>
        <end position="133"/>
    </location>
</feature>
<accession>A0A4C1TKZ5</accession>
<name>A0A4C1TKZ5_EUMVA</name>
<sequence>MRRQHLSLLVISRDWPKYRYTYLMYNTCPTYVGYTTIGSSAARGETNQTLNYQCVFRSQTETYERPHRVLAGSRVVLTFGRPANSRPPRFILERRERAALELCQGRGLIDPRRSARGASEIAPRQHRAPPPLG</sequence>
<evidence type="ECO:0000313" key="2">
    <source>
        <dbReference type="EMBL" id="GBP14280.1"/>
    </source>
</evidence>
<gene>
    <name evidence="2" type="ORF">EVAR_7699_1</name>
</gene>